<comment type="caution">
    <text evidence="3">The sequence shown here is derived from an EMBL/GenBank/DDBJ whole genome shotgun (WGS) entry which is preliminary data.</text>
</comment>
<keyword evidence="4" id="KW-1185">Reference proteome</keyword>
<name>A0A1R0KU88_9PSEU</name>
<feature type="compositionally biased region" description="Pro residues" evidence="1">
    <location>
        <begin position="175"/>
        <end position="186"/>
    </location>
</feature>
<gene>
    <name evidence="3" type="ORF">BS329_15660</name>
</gene>
<evidence type="ECO:0000313" key="3">
    <source>
        <dbReference type="EMBL" id="OLZ51699.1"/>
    </source>
</evidence>
<keyword evidence="2" id="KW-0732">Signal</keyword>
<sequence length="241" mass="22605">MARTNNISPRVMLAALAVGSGIAGLVVHGAEMAAAAEASTAYGVSATGPDPLGAQPSVNSAGEVKSGSAGSIRSKTGLVVASGLAVKAGAGTASATVGNVTVGGKSIGAVSTTCTNGRASAGRSGTVKLSDTLSVTYGTAAGGKATGATIKLTGAGGKGATIQVAVISCGTGTPPTNPPTTPPEPGKPATGKPAPGKPTTGAPAPGQPGKPTVGKSGTKSKGETKTAPKPEPKPGHHAVTG</sequence>
<feature type="compositionally biased region" description="Basic and acidic residues" evidence="1">
    <location>
        <begin position="220"/>
        <end position="234"/>
    </location>
</feature>
<dbReference type="EMBL" id="MQUQ01000007">
    <property type="protein sequence ID" value="OLZ51699.1"/>
    <property type="molecule type" value="Genomic_DNA"/>
</dbReference>
<accession>A0A1R0KU88</accession>
<dbReference type="RefSeq" id="WP_076161364.1">
    <property type="nucleotide sequence ID" value="NZ_JBEZVB010000159.1"/>
</dbReference>
<feature type="region of interest" description="Disordered" evidence="1">
    <location>
        <begin position="169"/>
        <end position="241"/>
    </location>
</feature>
<evidence type="ECO:0000256" key="1">
    <source>
        <dbReference type="SAM" id="MobiDB-lite"/>
    </source>
</evidence>
<reference evidence="3 4" key="1">
    <citation type="submission" date="2016-01" db="EMBL/GenBank/DDBJ databases">
        <title>Amycolatopsis coloradensis genome sequencing and assembly.</title>
        <authorList>
            <person name="Mayilraj S."/>
        </authorList>
    </citation>
    <scope>NUCLEOTIDE SEQUENCE [LARGE SCALE GENOMIC DNA]</scope>
    <source>
        <strain evidence="3 4">DSM 44225</strain>
    </source>
</reference>
<proteinExistence type="predicted"/>
<feature type="chain" id="PRO_5038750123" evidence="2">
    <location>
        <begin position="24"/>
        <end position="241"/>
    </location>
</feature>
<evidence type="ECO:0000256" key="2">
    <source>
        <dbReference type="SAM" id="SignalP"/>
    </source>
</evidence>
<evidence type="ECO:0000313" key="4">
    <source>
        <dbReference type="Proteomes" id="UP000187486"/>
    </source>
</evidence>
<dbReference type="OrthoDB" id="3638742at2"/>
<dbReference type="Proteomes" id="UP000187486">
    <property type="component" value="Unassembled WGS sequence"/>
</dbReference>
<protein>
    <submittedName>
        <fullName evidence="3">Uncharacterized protein</fullName>
    </submittedName>
</protein>
<feature type="signal peptide" evidence="2">
    <location>
        <begin position="1"/>
        <end position="23"/>
    </location>
</feature>
<dbReference type="AlphaFoldDB" id="A0A1R0KU88"/>
<feature type="compositionally biased region" description="Low complexity" evidence="1">
    <location>
        <begin position="187"/>
        <end position="219"/>
    </location>
</feature>
<organism evidence="3 4">
    <name type="scientific">Amycolatopsis coloradensis</name>
    <dbReference type="NCBI Taxonomy" id="76021"/>
    <lineage>
        <taxon>Bacteria</taxon>
        <taxon>Bacillati</taxon>
        <taxon>Actinomycetota</taxon>
        <taxon>Actinomycetes</taxon>
        <taxon>Pseudonocardiales</taxon>
        <taxon>Pseudonocardiaceae</taxon>
        <taxon>Amycolatopsis</taxon>
    </lineage>
</organism>